<gene>
    <name evidence="2" type="ORF">PGT21_005699</name>
    <name evidence="3" type="ORF">PGTUg99_004868</name>
</gene>
<evidence type="ECO:0000313" key="2">
    <source>
        <dbReference type="EMBL" id="KAA1096133.1"/>
    </source>
</evidence>
<comment type="caution">
    <text evidence="2">The sequence shown here is derived from an EMBL/GenBank/DDBJ whole genome shotgun (WGS) entry which is preliminary data.</text>
</comment>
<feature type="compositionally biased region" description="Polar residues" evidence="1">
    <location>
        <begin position="12"/>
        <end position="32"/>
    </location>
</feature>
<dbReference type="OrthoDB" id="2501084at2759"/>
<organism evidence="2 4">
    <name type="scientific">Puccinia graminis f. sp. tritici</name>
    <dbReference type="NCBI Taxonomy" id="56615"/>
    <lineage>
        <taxon>Eukaryota</taxon>
        <taxon>Fungi</taxon>
        <taxon>Dikarya</taxon>
        <taxon>Basidiomycota</taxon>
        <taxon>Pucciniomycotina</taxon>
        <taxon>Pucciniomycetes</taxon>
        <taxon>Pucciniales</taxon>
        <taxon>Pucciniaceae</taxon>
        <taxon>Puccinia</taxon>
    </lineage>
</organism>
<keyword evidence="4" id="KW-1185">Reference proteome</keyword>
<protein>
    <submittedName>
        <fullName evidence="2">Uncharacterized protein</fullName>
    </submittedName>
</protein>
<dbReference type="EMBL" id="VSWC01000067">
    <property type="protein sequence ID" value="KAA1096133.1"/>
    <property type="molecule type" value="Genomic_DNA"/>
</dbReference>
<evidence type="ECO:0000313" key="4">
    <source>
        <dbReference type="Proteomes" id="UP000324748"/>
    </source>
</evidence>
<dbReference type="AlphaFoldDB" id="A0A5B0P4W7"/>
<accession>A0A5B0P4W7</accession>
<evidence type="ECO:0000313" key="5">
    <source>
        <dbReference type="Proteomes" id="UP000325313"/>
    </source>
</evidence>
<evidence type="ECO:0000256" key="1">
    <source>
        <dbReference type="SAM" id="MobiDB-lite"/>
    </source>
</evidence>
<reference evidence="4 5" key="1">
    <citation type="submission" date="2019-05" db="EMBL/GenBank/DDBJ databases">
        <title>Emergence of the Ug99 lineage of the wheat stem rust pathogen through somatic hybridization.</title>
        <authorList>
            <person name="Li F."/>
            <person name="Upadhyaya N.M."/>
            <person name="Sperschneider J."/>
            <person name="Matny O."/>
            <person name="Nguyen-Phuc H."/>
            <person name="Mago R."/>
            <person name="Raley C."/>
            <person name="Miller M.E."/>
            <person name="Silverstein K.A.T."/>
            <person name="Henningsen E."/>
            <person name="Hirsch C.D."/>
            <person name="Visser B."/>
            <person name="Pretorius Z.A."/>
            <person name="Steffenson B.J."/>
            <person name="Schwessinger B."/>
            <person name="Dodds P.N."/>
            <person name="Figueroa M."/>
        </authorList>
    </citation>
    <scope>NUCLEOTIDE SEQUENCE [LARGE SCALE GENOMIC DNA]</scope>
    <source>
        <strain evidence="2">21-0</strain>
        <strain evidence="3 5">Ug99</strain>
    </source>
</reference>
<dbReference type="Proteomes" id="UP000325313">
    <property type="component" value="Unassembled WGS sequence"/>
</dbReference>
<dbReference type="EMBL" id="VDEP01000315">
    <property type="protein sequence ID" value="KAA1104885.1"/>
    <property type="molecule type" value="Genomic_DNA"/>
</dbReference>
<feature type="compositionally biased region" description="Basic and acidic residues" evidence="1">
    <location>
        <begin position="60"/>
        <end position="71"/>
    </location>
</feature>
<dbReference type="Proteomes" id="UP000324748">
    <property type="component" value="Unassembled WGS sequence"/>
</dbReference>
<evidence type="ECO:0000313" key="3">
    <source>
        <dbReference type="EMBL" id="KAA1104885.1"/>
    </source>
</evidence>
<proteinExistence type="predicted"/>
<name>A0A5B0P4W7_PUCGR</name>
<sequence length="179" mass="20251">MSYSSPMKMMASRSTKTSTILLPGSQDNNSGFPESRNRRRQSFMANPLESLKLTVSSIGRKSEEPARKVEAEGQEEEETLLQDATNIPARTSFDVALPQRQTQSQVRFQQNARQFPEDWQTSLTPRDSILRDNRNRRQSFCAAPTSDKSIWNSLGARCKFFRLVVVASPSLQRLASPHT</sequence>
<feature type="region of interest" description="Disordered" evidence="1">
    <location>
        <begin position="1"/>
        <end position="79"/>
    </location>
</feature>